<organism evidence="1 2">
    <name type="scientific">Candidatus Daviesbacteria bacterium GW2011_GWA2_42_7</name>
    <dbReference type="NCBI Taxonomy" id="1618425"/>
    <lineage>
        <taxon>Bacteria</taxon>
        <taxon>Candidatus Daviesiibacteriota</taxon>
    </lineage>
</organism>
<sequence length="145" mass="16858">MIIGNKKETFVFRIRLKFKPLFNGSQIISDMKLSRGLDARNNSWHVLNVYERTGHDRSLHTLESMDACRVSWGKVYEISGPHIKVVRRPLKLEGDNYIRSGADARIRFSSRQRAKRVPRLRVKLLLKASNPLMQDPKKNKAKFVL</sequence>
<dbReference type="AlphaFoldDB" id="A0A0G1BBY9"/>
<gene>
    <name evidence="1" type="ORF">UV41_C0010G0001</name>
</gene>
<protein>
    <submittedName>
        <fullName evidence="1">Uncharacterized protein</fullName>
    </submittedName>
</protein>
<proteinExistence type="predicted"/>
<dbReference type="EMBL" id="LCEJ01000010">
    <property type="protein sequence ID" value="KKS70890.1"/>
    <property type="molecule type" value="Genomic_DNA"/>
</dbReference>
<comment type="caution">
    <text evidence="1">The sequence shown here is derived from an EMBL/GenBank/DDBJ whole genome shotgun (WGS) entry which is preliminary data.</text>
</comment>
<evidence type="ECO:0000313" key="2">
    <source>
        <dbReference type="Proteomes" id="UP000034785"/>
    </source>
</evidence>
<dbReference type="Pfam" id="PF19927">
    <property type="entry name" value="DUF6390"/>
    <property type="match status" value="1"/>
</dbReference>
<evidence type="ECO:0000313" key="1">
    <source>
        <dbReference type="EMBL" id="KKS70890.1"/>
    </source>
</evidence>
<reference evidence="1 2" key="1">
    <citation type="journal article" date="2015" name="Nature">
        <title>rRNA introns, odd ribosomes, and small enigmatic genomes across a large radiation of phyla.</title>
        <authorList>
            <person name="Brown C.T."/>
            <person name="Hug L.A."/>
            <person name="Thomas B.C."/>
            <person name="Sharon I."/>
            <person name="Castelle C.J."/>
            <person name="Singh A."/>
            <person name="Wilkins M.J."/>
            <person name="Williams K.H."/>
            <person name="Banfield J.F."/>
        </authorList>
    </citation>
    <scope>NUCLEOTIDE SEQUENCE [LARGE SCALE GENOMIC DNA]</scope>
</reference>
<dbReference type="Proteomes" id="UP000034785">
    <property type="component" value="Unassembled WGS sequence"/>
</dbReference>
<accession>A0A0G1BBY9</accession>
<name>A0A0G1BBY9_9BACT</name>
<dbReference type="InterPro" id="IPR045660">
    <property type="entry name" value="DUF6390"/>
</dbReference>